<dbReference type="EMBL" id="JAUFPT010000046">
    <property type="protein sequence ID" value="MDN3571800.1"/>
    <property type="molecule type" value="Genomic_DNA"/>
</dbReference>
<evidence type="ECO:0000313" key="2">
    <source>
        <dbReference type="Proteomes" id="UP001244297"/>
    </source>
</evidence>
<gene>
    <name evidence="1" type="ORF">QWZ18_14340</name>
</gene>
<protein>
    <recommendedName>
        <fullName evidence="3">Tail fiber protein</fullName>
    </recommendedName>
</protein>
<keyword evidence="2" id="KW-1185">Reference proteome</keyword>
<comment type="caution">
    <text evidence="1">The sequence shown here is derived from an EMBL/GenBank/DDBJ whole genome shotgun (WGS) entry which is preliminary data.</text>
</comment>
<dbReference type="Proteomes" id="UP001244297">
    <property type="component" value="Unassembled WGS sequence"/>
</dbReference>
<name>A0ABT8APW6_9HYPH</name>
<sequence length="492" mass="51385">MPLTSAQQTALSAALDRLQNFYDGDNPYNPATYPGAFRQGGSVINFPPALKDVATVMNLASILVSDATAAAASSPKALRVDSAQSFTDTEVGQAITNLKYALRADAAQSLTAVQRRRARANIGASGAGYTGSLGGATVLTASALGQTFYLNGTTNYIVDLPAMGAGDRITFFNANSTPKTIRNTASLYFGAGTAGIYTVKPYSKLVIEGYDDATSGCFVLDAAPMESALNADIVQSFSTIQQAQLASNLGLVMPAAFQCRLTVSSTTQMALVPAIGLNIFINGKIRQIPVAGVTLGIGSLAANTLYYVYAQWTGSAVALVASSTAPVTDSTYGHKVATGDPTMTLVGMVYPVSIGSGLQFADFGQYRCVASYYHRQRKDLSVANSSGSTGTTLTEFGARCYFLSWGEEATDIGVIGTAFPSAYDNVLYNLDVDGGAISYPQSGPAVDANHGMNISQYIPATYAMGAHYFRLMARSGGSSISLTHQKVGAVTL</sequence>
<organism evidence="1 2">
    <name type="scientific">Methylobacterium longum</name>
    <dbReference type="NCBI Taxonomy" id="767694"/>
    <lineage>
        <taxon>Bacteria</taxon>
        <taxon>Pseudomonadati</taxon>
        <taxon>Pseudomonadota</taxon>
        <taxon>Alphaproteobacteria</taxon>
        <taxon>Hyphomicrobiales</taxon>
        <taxon>Methylobacteriaceae</taxon>
        <taxon>Methylobacterium</taxon>
    </lineage>
</organism>
<evidence type="ECO:0000313" key="1">
    <source>
        <dbReference type="EMBL" id="MDN3571800.1"/>
    </source>
</evidence>
<dbReference type="RefSeq" id="WP_238291819.1">
    <property type="nucleotide sequence ID" value="NZ_BPQS01000046.1"/>
</dbReference>
<proteinExistence type="predicted"/>
<accession>A0ABT8APW6</accession>
<evidence type="ECO:0008006" key="3">
    <source>
        <dbReference type="Google" id="ProtNLM"/>
    </source>
</evidence>
<reference evidence="2" key="1">
    <citation type="journal article" date="2019" name="Int. J. Syst. Evol. Microbiol.">
        <title>The Global Catalogue of Microorganisms (GCM) 10K type strain sequencing project: providing services to taxonomists for standard genome sequencing and annotation.</title>
        <authorList>
            <consortium name="The Broad Institute Genomics Platform"/>
            <consortium name="The Broad Institute Genome Sequencing Center for Infectious Disease"/>
            <person name="Wu L."/>
            <person name="Ma J."/>
        </authorList>
    </citation>
    <scope>NUCLEOTIDE SEQUENCE [LARGE SCALE GENOMIC DNA]</scope>
    <source>
        <strain evidence="2">CECT 7806</strain>
    </source>
</reference>